<dbReference type="SUPFAM" id="SSF46689">
    <property type="entry name" value="Homeodomain-like"/>
    <property type="match status" value="1"/>
</dbReference>
<reference evidence="1 2" key="1">
    <citation type="submission" date="2022-10" db="EMBL/GenBank/DDBJ databases">
        <authorList>
            <person name="Xie J."/>
            <person name="Shen N."/>
        </authorList>
    </citation>
    <scope>NUCLEOTIDE SEQUENCE [LARGE SCALE GENOMIC DNA]</scope>
    <source>
        <strain evidence="1 2">DSM 41681</strain>
    </source>
</reference>
<organism evidence="1 2">
    <name type="scientific">Streptomyces kunmingensis</name>
    <dbReference type="NCBI Taxonomy" id="68225"/>
    <lineage>
        <taxon>Bacteria</taxon>
        <taxon>Bacillati</taxon>
        <taxon>Actinomycetota</taxon>
        <taxon>Actinomycetes</taxon>
        <taxon>Kitasatosporales</taxon>
        <taxon>Streptomycetaceae</taxon>
        <taxon>Streptomyces</taxon>
    </lineage>
</organism>
<keyword evidence="2" id="KW-1185">Reference proteome</keyword>
<protein>
    <submittedName>
        <fullName evidence="1">TetR family transcriptional regulator</fullName>
    </submittedName>
</protein>
<dbReference type="InterPro" id="IPR009057">
    <property type="entry name" value="Homeodomain-like_sf"/>
</dbReference>
<dbReference type="Proteomes" id="UP001352223">
    <property type="component" value="Unassembled WGS sequence"/>
</dbReference>
<gene>
    <name evidence="1" type="ORF">OKJ48_10860</name>
</gene>
<name>A0ABU6C9A1_9ACTN</name>
<evidence type="ECO:0000313" key="1">
    <source>
        <dbReference type="EMBL" id="MEB3960737.1"/>
    </source>
</evidence>
<accession>A0ABU6C9A1</accession>
<dbReference type="Gene3D" id="1.10.357.10">
    <property type="entry name" value="Tetracycline Repressor, domain 2"/>
    <property type="match status" value="1"/>
</dbReference>
<comment type="caution">
    <text evidence="1">The sequence shown here is derived from an EMBL/GenBank/DDBJ whole genome shotgun (WGS) entry which is preliminary data.</text>
</comment>
<evidence type="ECO:0000313" key="2">
    <source>
        <dbReference type="Proteomes" id="UP001352223"/>
    </source>
</evidence>
<proteinExistence type="predicted"/>
<dbReference type="EMBL" id="JAOZYB010000062">
    <property type="protein sequence ID" value="MEB3960737.1"/>
    <property type="molecule type" value="Genomic_DNA"/>
</dbReference>
<sequence length="43" mass="4957">MSRLFDGYGVHAVVMQQMIDEIGCGKAMLYREFATKTTWSWPT</sequence>
<dbReference type="RefSeq" id="WP_324767882.1">
    <property type="nucleotide sequence ID" value="NZ_BAAATS010000032.1"/>
</dbReference>